<dbReference type="SMART" id="SM00226">
    <property type="entry name" value="LMWPc"/>
    <property type="match status" value="1"/>
</dbReference>
<evidence type="ECO:0000259" key="1">
    <source>
        <dbReference type="SMART" id="SM00226"/>
    </source>
</evidence>
<gene>
    <name evidence="2" type="ORF">B0H94_10647</name>
</gene>
<feature type="domain" description="Phosphotyrosine protein phosphatase I" evidence="1">
    <location>
        <begin position="2"/>
        <end position="135"/>
    </location>
</feature>
<dbReference type="Proteomes" id="UP000242310">
    <property type="component" value="Unassembled WGS sequence"/>
</dbReference>
<dbReference type="Gene3D" id="3.40.50.2300">
    <property type="match status" value="1"/>
</dbReference>
<dbReference type="InterPro" id="IPR023485">
    <property type="entry name" value="Ptyr_pPase"/>
</dbReference>
<comment type="caution">
    <text evidence="2">The sequence shown here is derived from an EMBL/GenBank/DDBJ whole genome shotgun (WGS) entry which is preliminary data.</text>
</comment>
<dbReference type="Pfam" id="PF01451">
    <property type="entry name" value="LMWPc"/>
    <property type="match status" value="1"/>
</dbReference>
<dbReference type="InterPro" id="IPR050438">
    <property type="entry name" value="LMW_PTPase"/>
</dbReference>
<evidence type="ECO:0000313" key="2">
    <source>
        <dbReference type="EMBL" id="PSL45792.1"/>
    </source>
</evidence>
<accession>A0A2P8HHT6</accession>
<dbReference type="SUPFAM" id="SSF52788">
    <property type="entry name" value="Phosphotyrosine protein phosphatases I"/>
    <property type="match status" value="1"/>
</dbReference>
<dbReference type="InterPro" id="IPR036196">
    <property type="entry name" value="Ptyr_pPase_sf"/>
</dbReference>
<protein>
    <submittedName>
        <fullName evidence="2">Protein-tyrosine phosphatase</fullName>
    </submittedName>
</protein>
<reference evidence="2 3" key="1">
    <citation type="submission" date="2018-03" db="EMBL/GenBank/DDBJ databases">
        <title>Genomic Encyclopedia of Type Strains, Phase III (KMG-III): the genomes of soil and plant-associated and newly described type strains.</title>
        <authorList>
            <person name="Whitman W."/>
        </authorList>
    </citation>
    <scope>NUCLEOTIDE SEQUENCE [LARGE SCALE GENOMIC DNA]</scope>
    <source>
        <strain evidence="2 3">CGMCC 1.07653</strain>
    </source>
</reference>
<sequence length="140" mass="14753">MICTGNTCRSPMAAALLKEKMPELEVRSAGIGAAAGMPPAAEAVDVLQEHGIHLSGASVPVDETVVAWADLILTMTASHQTLLATRYPAAADKAYTLAEFAGAEGDVADPIGGTKEDYRRTAQMLEERLARAAERIGKEM</sequence>
<evidence type="ECO:0000313" key="3">
    <source>
        <dbReference type="Proteomes" id="UP000242310"/>
    </source>
</evidence>
<dbReference type="EMBL" id="PYAV01000006">
    <property type="protein sequence ID" value="PSL45792.1"/>
    <property type="molecule type" value="Genomic_DNA"/>
</dbReference>
<dbReference type="PANTHER" id="PTHR11717:SF31">
    <property type="entry name" value="LOW MOLECULAR WEIGHT PROTEIN-TYROSINE-PHOSPHATASE ETP-RELATED"/>
    <property type="match status" value="1"/>
</dbReference>
<dbReference type="AlphaFoldDB" id="A0A2P8HHT6"/>
<dbReference type="GO" id="GO:0004725">
    <property type="term" value="F:protein tyrosine phosphatase activity"/>
    <property type="evidence" value="ECO:0007669"/>
    <property type="project" value="TreeGrafter"/>
</dbReference>
<dbReference type="PANTHER" id="PTHR11717">
    <property type="entry name" value="LOW MOLECULAR WEIGHT PROTEIN TYROSINE PHOSPHATASE"/>
    <property type="match status" value="1"/>
</dbReference>
<dbReference type="CDD" id="cd16344">
    <property type="entry name" value="LMWPAP"/>
    <property type="match status" value="1"/>
</dbReference>
<name>A0A2P8HHT6_9BACI</name>
<keyword evidence="3" id="KW-1185">Reference proteome</keyword>
<organism evidence="2 3">
    <name type="scientific">Salsuginibacillus halophilus</name>
    <dbReference type="NCBI Taxonomy" id="517424"/>
    <lineage>
        <taxon>Bacteria</taxon>
        <taxon>Bacillati</taxon>
        <taxon>Bacillota</taxon>
        <taxon>Bacilli</taxon>
        <taxon>Bacillales</taxon>
        <taxon>Bacillaceae</taxon>
        <taxon>Salsuginibacillus</taxon>
    </lineage>
</organism>
<proteinExistence type="predicted"/>